<comment type="similarity">
    <text evidence="2 3">Belongs to the peptidase M16 family.</text>
</comment>
<dbReference type="PANTHER" id="PTHR11851">
    <property type="entry name" value="METALLOPROTEASE"/>
    <property type="match status" value="1"/>
</dbReference>
<evidence type="ECO:0000256" key="1">
    <source>
        <dbReference type="ARBA" id="ARBA00001947"/>
    </source>
</evidence>
<dbReference type="PANTHER" id="PTHR11851:SF49">
    <property type="entry name" value="MITOCHONDRIAL-PROCESSING PEPTIDASE SUBUNIT ALPHA"/>
    <property type="match status" value="1"/>
</dbReference>
<comment type="caution">
    <text evidence="7">The sequence shown here is derived from an EMBL/GenBank/DDBJ whole genome shotgun (WGS) entry which is preliminary data.</text>
</comment>
<evidence type="ECO:0000256" key="3">
    <source>
        <dbReference type="RuleBase" id="RU004447"/>
    </source>
</evidence>
<dbReference type="InterPro" id="IPR007863">
    <property type="entry name" value="Peptidase_M16_C"/>
</dbReference>
<gene>
    <name evidence="7" type="ORF">SanaruYs_31140</name>
</gene>
<reference evidence="7 8" key="1">
    <citation type="submission" date="2018-11" db="EMBL/GenBank/DDBJ databases">
        <title>Chryseotalea sanarue gen. nov., sp., nov., a member of the family Cytophagaceae, isolated from a brackish lake in Hamamatsu Japan.</title>
        <authorList>
            <person name="Maejima Y."/>
            <person name="Iino T."/>
            <person name="Muraguchi Y."/>
            <person name="Fukuda K."/>
            <person name="Ohkuma M."/>
            <person name="Moriuchi R."/>
            <person name="Dohra H."/>
            <person name="Kimbara K."/>
            <person name="Shintani M."/>
        </authorList>
    </citation>
    <scope>NUCLEOTIDE SEQUENCE [LARGE SCALE GENOMIC DNA]</scope>
    <source>
        <strain evidence="7 8">Ys</strain>
    </source>
</reference>
<comment type="cofactor">
    <cofactor evidence="1">
        <name>Zn(2+)</name>
        <dbReference type="ChEBI" id="CHEBI:29105"/>
    </cofactor>
</comment>
<dbReference type="GO" id="GO:0046872">
    <property type="term" value="F:metal ion binding"/>
    <property type="evidence" value="ECO:0007669"/>
    <property type="project" value="InterPro"/>
</dbReference>
<evidence type="ECO:0000313" key="7">
    <source>
        <dbReference type="EMBL" id="GCC52875.1"/>
    </source>
</evidence>
<feature type="region of interest" description="Disordered" evidence="4">
    <location>
        <begin position="1"/>
        <end position="30"/>
    </location>
</feature>
<evidence type="ECO:0000259" key="5">
    <source>
        <dbReference type="Pfam" id="PF00675"/>
    </source>
</evidence>
<dbReference type="EMBL" id="BHXQ01000005">
    <property type="protein sequence ID" value="GCC52875.1"/>
    <property type="molecule type" value="Genomic_DNA"/>
</dbReference>
<dbReference type="Gene3D" id="3.30.830.10">
    <property type="entry name" value="Metalloenzyme, LuxS/M16 peptidase-like"/>
    <property type="match status" value="4"/>
</dbReference>
<protein>
    <submittedName>
        <fullName evidence="7">Insulinase family protein</fullName>
    </submittedName>
</protein>
<dbReference type="PROSITE" id="PS00143">
    <property type="entry name" value="INSULINASE"/>
    <property type="match status" value="1"/>
</dbReference>
<dbReference type="GO" id="GO:0006508">
    <property type="term" value="P:proteolysis"/>
    <property type="evidence" value="ECO:0007669"/>
    <property type="project" value="InterPro"/>
</dbReference>
<dbReference type="GO" id="GO:0004222">
    <property type="term" value="F:metalloendopeptidase activity"/>
    <property type="evidence" value="ECO:0007669"/>
    <property type="project" value="InterPro"/>
</dbReference>
<dbReference type="InterPro" id="IPR050361">
    <property type="entry name" value="MPP/UQCRC_Complex"/>
</dbReference>
<keyword evidence="8" id="KW-1185">Reference proteome</keyword>
<evidence type="ECO:0000256" key="4">
    <source>
        <dbReference type="SAM" id="MobiDB-lite"/>
    </source>
</evidence>
<sequence length="923" mass="102269">MIATMPLLAQKKGKEKASSAKTTPTPVEQAKPALAPPVKFTSVEGITEYRLANGLRVLLFPDQSKQTITVNITYMVGSKHENYGETGMAHLLEHLVFKGTPKHPNIPQELTEHGASPNGTTWVDRTNYFETFNATEENLKWALDLEADRMVNSYIAKKDLDSEMTVVRNEFESGENDPFSVLLERVTSTAYLWHNYGKSTIGSKADLENVPIDRLQAFYKRYYQPDNAVLAVAGKIDETKTLELINQYFGVIPKPERELPKLYTLDPTQDGERSVVLKRVGDVQVAIGAYHVPAGSHADYAAITILTRVLGSAPSGRLYKELVDTKKASSAGAFAFAFKEPTLLFTYAEVLKEKSLDDAKNTMLGVMDNFTKTAPTKEDIERAKNEVLKQIELSFNSSQSICLQLSTYIGMGDWRLLFINRDRIKAVTPEDVQRVAQQYLKPDNRTVGVFVPTEKPERAEIPGIPDVEAMVKDYKGNQAVAAGEAFDPSPANIESRTARADLANGMKLAMLSKKTRGEAVEVRMTLRFGDEKSLQNKSTAGRYAASMLNKGTSKLSRQQIKDEFDRLKANVFIGGGASQAFVIITTTRPNLVETLKLVREVLRDPAFPADEFEKSISEEIAGIESQRSEPQAIAFNRIQQHTSPYPKGDTRYTESFDESIASLKALKLDEVKKFYKDFFGANNATMSIVGDFDANEIKALSTTLFGDWKSSMPYTRITNKAMPVKTINESIEAPDKANAFFVANYSFEMRDDNADYPALVLGNYMLGGGFLNSRLATRIRQKDGLSYGVGSQFSAGSLDPVGSFFAYAIYAPENVEKLEAAFKEEIQKVITEGFTAEEIAAAKSGWLQSRTVSRSQDGGLAGTLNNYLFIGRNMAWDEAYEKKVADLTPEQINAAMKKHLKPEMINIIKAGDFAKAKAKAEGK</sequence>
<organism evidence="7 8">
    <name type="scientific">Chryseotalea sanaruensis</name>
    <dbReference type="NCBI Taxonomy" id="2482724"/>
    <lineage>
        <taxon>Bacteria</taxon>
        <taxon>Pseudomonadati</taxon>
        <taxon>Bacteroidota</taxon>
        <taxon>Cytophagia</taxon>
        <taxon>Cytophagales</taxon>
        <taxon>Chryseotaleaceae</taxon>
        <taxon>Chryseotalea</taxon>
    </lineage>
</organism>
<dbReference type="Proteomes" id="UP000288227">
    <property type="component" value="Unassembled WGS sequence"/>
</dbReference>
<dbReference type="Pfam" id="PF00675">
    <property type="entry name" value="Peptidase_M16"/>
    <property type="match status" value="1"/>
</dbReference>
<evidence type="ECO:0000313" key="8">
    <source>
        <dbReference type="Proteomes" id="UP000288227"/>
    </source>
</evidence>
<feature type="domain" description="Peptidase M16 C-terminal" evidence="6">
    <location>
        <begin position="666"/>
        <end position="844"/>
    </location>
</feature>
<feature type="domain" description="Peptidase M16 N-terminal" evidence="5">
    <location>
        <begin position="57"/>
        <end position="202"/>
    </location>
</feature>
<dbReference type="Pfam" id="PF05193">
    <property type="entry name" value="Peptidase_M16_C"/>
    <property type="match status" value="2"/>
</dbReference>
<dbReference type="SUPFAM" id="SSF63411">
    <property type="entry name" value="LuxS/MPP-like metallohydrolase"/>
    <property type="match status" value="4"/>
</dbReference>
<evidence type="ECO:0000256" key="2">
    <source>
        <dbReference type="ARBA" id="ARBA00007261"/>
    </source>
</evidence>
<name>A0A401UD94_9BACT</name>
<dbReference type="InterPro" id="IPR001431">
    <property type="entry name" value="Pept_M16_Zn_BS"/>
</dbReference>
<dbReference type="InterPro" id="IPR011249">
    <property type="entry name" value="Metalloenz_LuxS/M16"/>
</dbReference>
<proteinExistence type="inferred from homology"/>
<accession>A0A401UD94</accession>
<feature type="domain" description="Peptidase M16 C-terminal" evidence="6">
    <location>
        <begin position="211"/>
        <end position="386"/>
    </location>
</feature>
<evidence type="ECO:0000259" key="6">
    <source>
        <dbReference type="Pfam" id="PF05193"/>
    </source>
</evidence>
<dbReference type="AlphaFoldDB" id="A0A401UD94"/>
<dbReference type="InterPro" id="IPR011765">
    <property type="entry name" value="Pept_M16_N"/>
</dbReference>